<name>A0AAD6VF01_9AGAR</name>
<organism evidence="2 3">
    <name type="scientific">Mycena pura</name>
    <dbReference type="NCBI Taxonomy" id="153505"/>
    <lineage>
        <taxon>Eukaryota</taxon>
        <taxon>Fungi</taxon>
        <taxon>Dikarya</taxon>
        <taxon>Basidiomycota</taxon>
        <taxon>Agaricomycotina</taxon>
        <taxon>Agaricomycetes</taxon>
        <taxon>Agaricomycetidae</taxon>
        <taxon>Agaricales</taxon>
        <taxon>Marasmiineae</taxon>
        <taxon>Mycenaceae</taxon>
        <taxon>Mycena</taxon>
    </lineage>
</organism>
<gene>
    <name evidence="2" type="ORF">GGX14DRAFT_630499</name>
</gene>
<dbReference type="AlphaFoldDB" id="A0AAD6VF01"/>
<dbReference type="Proteomes" id="UP001219525">
    <property type="component" value="Unassembled WGS sequence"/>
</dbReference>
<evidence type="ECO:0000313" key="2">
    <source>
        <dbReference type="EMBL" id="KAJ7209514.1"/>
    </source>
</evidence>
<protein>
    <submittedName>
        <fullName evidence="2">Uncharacterized protein</fullName>
    </submittedName>
</protein>
<evidence type="ECO:0000313" key="3">
    <source>
        <dbReference type="Proteomes" id="UP001219525"/>
    </source>
</evidence>
<dbReference type="EMBL" id="JARJCW010000030">
    <property type="protein sequence ID" value="KAJ7209514.1"/>
    <property type="molecule type" value="Genomic_DNA"/>
</dbReference>
<proteinExistence type="predicted"/>
<reference evidence="2" key="1">
    <citation type="submission" date="2023-03" db="EMBL/GenBank/DDBJ databases">
        <title>Massive genome expansion in bonnet fungi (Mycena s.s.) driven by repeated elements and novel gene families across ecological guilds.</title>
        <authorList>
            <consortium name="Lawrence Berkeley National Laboratory"/>
            <person name="Harder C.B."/>
            <person name="Miyauchi S."/>
            <person name="Viragh M."/>
            <person name="Kuo A."/>
            <person name="Thoen E."/>
            <person name="Andreopoulos B."/>
            <person name="Lu D."/>
            <person name="Skrede I."/>
            <person name="Drula E."/>
            <person name="Henrissat B."/>
            <person name="Morin E."/>
            <person name="Kohler A."/>
            <person name="Barry K."/>
            <person name="LaButti K."/>
            <person name="Morin E."/>
            <person name="Salamov A."/>
            <person name="Lipzen A."/>
            <person name="Mereny Z."/>
            <person name="Hegedus B."/>
            <person name="Baldrian P."/>
            <person name="Stursova M."/>
            <person name="Weitz H."/>
            <person name="Taylor A."/>
            <person name="Grigoriev I.V."/>
            <person name="Nagy L.G."/>
            <person name="Martin F."/>
            <person name="Kauserud H."/>
        </authorList>
    </citation>
    <scope>NUCLEOTIDE SEQUENCE</scope>
    <source>
        <strain evidence="2">9144</strain>
    </source>
</reference>
<feature type="region of interest" description="Disordered" evidence="1">
    <location>
        <begin position="1"/>
        <end position="32"/>
    </location>
</feature>
<sequence length="170" mass="18658">MKRKHSTTASDVSTRAPKRRRSGTLERGFANLSLDAPMEPAVPIIEERSSPPRPSTPIVPEVAMKTSSWYEVAPHRIVITDLASYSEEDTDEDTPADASSPLISPALIERLKSQPLDPPIPFRPQPPSQALVLFRPLSSQIPLLRDAQPSPCDKKLVDAVDTDDAMDVEP</sequence>
<feature type="compositionally biased region" description="Acidic residues" evidence="1">
    <location>
        <begin position="160"/>
        <end position="170"/>
    </location>
</feature>
<evidence type="ECO:0000256" key="1">
    <source>
        <dbReference type="SAM" id="MobiDB-lite"/>
    </source>
</evidence>
<keyword evidence="3" id="KW-1185">Reference proteome</keyword>
<feature type="region of interest" description="Disordered" evidence="1">
    <location>
        <begin position="144"/>
        <end position="170"/>
    </location>
</feature>
<accession>A0AAD6VF01</accession>
<comment type="caution">
    <text evidence="2">The sequence shown here is derived from an EMBL/GenBank/DDBJ whole genome shotgun (WGS) entry which is preliminary data.</text>
</comment>